<organism evidence="1 3">
    <name type="scientific">Arachnia propionica</name>
    <dbReference type="NCBI Taxonomy" id="1750"/>
    <lineage>
        <taxon>Bacteria</taxon>
        <taxon>Bacillati</taxon>
        <taxon>Actinomycetota</taxon>
        <taxon>Actinomycetes</taxon>
        <taxon>Propionibacteriales</taxon>
        <taxon>Propionibacteriaceae</taxon>
        <taxon>Arachnia</taxon>
    </lineage>
</organism>
<reference evidence="1 3" key="1">
    <citation type="submission" date="2018-11" db="EMBL/GenBank/DDBJ databases">
        <title>Genomes From Bacteria Associated with the Canine Oral Cavity: a Test Case for Automated Genome-Based Taxonomic Assignment.</title>
        <authorList>
            <person name="Coil D.A."/>
            <person name="Jospin G."/>
            <person name="Darling A.E."/>
            <person name="Wallis C."/>
            <person name="Davis I.J."/>
            <person name="Harris S."/>
            <person name="Eisen J.A."/>
            <person name="Holcombe L.J."/>
            <person name="O'Flynn C."/>
        </authorList>
    </citation>
    <scope>NUCLEOTIDE SEQUENCE [LARGE SCALE GENOMIC DNA]</scope>
    <source>
        <strain evidence="1 3">OH887_COT-365</strain>
    </source>
</reference>
<gene>
    <name evidence="2" type="ORF">EII34_10470</name>
    <name evidence="1" type="ORF">EII34_15765</name>
</gene>
<evidence type="ECO:0000313" key="3">
    <source>
        <dbReference type="Proteomes" id="UP000280819"/>
    </source>
</evidence>
<sequence>ILATGHRGRLNELPAIIRIVTQLELLRTQ</sequence>
<dbReference type="EMBL" id="RQZG01000012">
    <property type="protein sequence ID" value="RRD04252.1"/>
    <property type="molecule type" value="Genomic_DNA"/>
</dbReference>
<proteinExistence type="predicted"/>
<feature type="non-terminal residue" evidence="1">
    <location>
        <position position="1"/>
    </location>
</feature>
<comment type="caution">
    <text evidence="1">The sequence shown here is derived from an EMBL/GenBank/DDBJ whole genome shotgun (WGS) entry which is preliminary data.</text>
</comment>
<dbReference type="EMBL" id="RQZG01000059">
    <property type="protein sequence ID" value="RRD02343.1"/>
    <property type="molecule type" value="Genomic_DNA"/>
</dbReference>
<dbReference type="AlphaFoldDB" id="A0A3P1T1P8"/>
<name>A0A3P1T1P8_9ACTN</name>
<evidence type="ECO:0000313" key="2">
    <source>
        <dbReference type="EMBL" id="RRD04252.1"/>
    </source>
</evidence>
<protein>
    <submittedName>
        <fullName evidence="1">Transposase</fullName>
    </submittedName>
</protein>
<evidence type="ECO:0000313" key="1">
    <source>
        <dbReference type="EMBL" id="RRD02343.1"/>
    </source>
</evidence>
<accession>A0A3P1T1P8</accession>
<dbReference type="Proteomes" id="UP000280819">
    <property type="component" value="Unassembled WGS sequence"/>
</dbReference>